<evidence type="ECO:0000313" key="2">
    <source>
        <dbReference type="Proteomes" id="UP001378592"/>
    </source>
</evidence>
<dbReference type="Proteomes" id="UP001378592">
    <property type="component" value="Unassembled WGS sequence"/>
</dbReference>
<dbReference type="AlphaFoldDB" id="A0AAN9VPP4"/>
<protein>
    <submittedName>
        <fullName evidence="1">Uncharacterized protein</fullName>
    </submittedName>
</protein>
<dbReference type="EMBL" id="JAZDUA010000083">
    <property type="protein sequence ID" value="KAK7868999.1"/>
    <property type="molecule type" value="Genomic_DNA"/>
</dbReference>
<organism evidence="1 2">
    <name type="scientific">Gryllus longicercus</name>
    <dbReference type="NCBI Taxonomy" id="2509291"/>
    <lineage>
        <taxon>Eukaryota</taxon>
        <taxon>Metazoa</taxon>
        <taxon>Ecdysozoa</taxon>
        <taxon>Arthropoda</taxon>
        <taxon>Hexapoda</taxon>
        <taxon>Insecta</taxon>
        <taxon>Pterygota</taxon>
        <taxon>Neoptera</taxon>
        <taxon>Polyneoptera</taxon>
        <taxon>Orthoptera</taxon>
        <taxon>Ensifera</taxon>
        <taxon>Gryllidea</taxon>
        <taxon>Grylloidea</taxon>
        <taxon>Gryllidae</taxon>
        <taxon>Gryllinae</taxon>
        <taxon>Gryllus</taxon>
    </lineage>
</organism>
<sequence>MFMPMDLDALYIEAVACNRIMYKYTTSYVKCTYHKLVPCHQVQLNFHMCYKEDCKQDVASTTTESSTTYKLPMTSRCSYC</sequence>
<reference evidence="1 2" key="1">
    <citation type="submission" date="2024-03" db="EMBL/GenBank/DDBJ databases">
        <title>The genome assembly and annotation of the cricket Gryllus longicercus Weissman &amp; Gray.</title>
        <authorList>
            <person name="Szrajer S."/>
            <person name="Gray D."/>
            <person name="Ylla G."/>
        </authorList>
    </citation>
    <scope>NUCLEOTIDE SEQUENCE [LARGE SCALE GENOMIC DNA]</scope>
    <source>
        <strain evidence="1">DAG 2021-001</strain>
        <tissue evidence="1">Whole body minus gut</tissue>
    </source>
</reference>
<gene>
    <name evidence="1" type="ORF">R5R35_013917</name>
</gene>
<keyword evidence="2" id="KW-1185">Reference proteome</keyword>
<name>A0AAN9VPP4_9ORTH</name>
<proteinExistence type="predicted"/>
<comment type="caution">
    <text evidence="1">The sequence shown here is derived from an EMBL/GenBank/DDBJ whole genome shotgun (WGS) entry which is preliminary data.</text>
</comment>
<accession>A0AAN9VPP4</accession>
<evidence type="ECO:0000313" key="1">
    <source>
        <dbReference type="EMBL" id="KAK7868999.1"/>
    </source>
</evidence>